<accession>A0ABW6HI32</accession>
<gene>
    <name evidence="3" type="ORF">ACFX5D_00685</name>
</gene>
<keyword evidence="1" id="KW-0472">Membrane</keyword>
<keyword evidence="1" id="KW-0812">Transmembrane</keyword>
<evidence type="ECO:0000256" key="2">
    <source>
        <dbReference type="SAM" id="SignalP"/>
    </source>
</evidence>
<organism evidence="3 4">
    <name type="scientific">Flavobacterium fructosi</name>
    <dbReference type="NCBI Taxonomy" id="3230416"/>
    <lineage>
        <taxon>Bacteria</taxon>
        <taxon>Pseudomonadati</taxon>
        <taxon>Bacteroidota</taxon>
        <taxon>Flavobacteriia</taxon>
        <taxon>Flavobacteriales</taxon>
        <taxon>Flavobacteriaceae</taxon>
        <taxon>Flavobacterium</taxon>
    </lineage>
</organism>
<comment type="caution">
    <text evidence="3">The sequence shown here is derived from an EMBL/GenBank/DDBJ whole genome shotgun (WGS) entry which is preliminary data.</text>
</comment>
<feature type="signal peptide" evidence="2">
    <location>
        <begin position="1"/>
        <end position="31"/>
    </location>
</feature>
<evidence type="ECO:0000313" key="4">
    <source>
        <dbReference type="Proteomes" id="UP001600039"/>
    </source>
</evidence>
<keyword evidence="4" id="KW-1185">Reference proteome</keyword>
<feature type="transmembrane region" description="Helical" evidence="1">
    <location>
        <begin position="57"/>
        <end position="75"/>
    </location>
</feature>
<evidence type="ECO:0000256" key="1">
    <source>
        <dbReference type="SAM" id="Phobius"/>
    </source>
</evidence>
<protein>
    <submittedName>
        <fullName evidence="3">Uncharacterized protein</fullName>
    </submittedName>
</protein>
<sequence>MHKTQGNFFIRKKVVLFFLLVSFLFPINSQAQCAMCRAALNSEGNKTKAAAVNDGIVYLMVIPYLLVGGIGYAVYRMRKNKK</sequence>
<dbReference type="RefSeq" id="WP_379856360.1">
    <property type="nucleotide sequence ID" value="NZ_JBHZQA010000001.1"/>
</dbReference>
<keyword evidence="2" id="KW-0732">Signal</keyword>
<dbReference type="Proteomes" id="UP001600039">
    <property type="component" value="Unassembled WGS sequence"/>
</dbReference>
<evidence type="ECO:0000313" key="3">
    <source>
        <dbReference type="EMBL" id="MFE3846485.1"/>
    </source>
</evidence>
<dbReference type="EMBL" id="JBHZQA010000001">
    <property type="protein sequence ID" value="MFE3846485.1"/>
    <property type="molecule type" value="Genomic_DNA"/>
</dbReference>
<name>A0ABW6HI32_9FLAO</name>
<feature type="chain" id="PRO_5045222920" evidence="2">
    <location>
        <begin position="32"/>
        <end position="82"/>
    </location>
</feature>
<proteinExistence type="predicted"/>
<reference evidence="3 4" key="1">
    <citation type="submission" date="2024-06" db="EMBL/GenBank/DDBJ databases">
        <title>Flavobacterium spp. isolated from glacier.</title>
        <authorList>
            <person name="Han D."/>
        </authorList>
    </citation>
    <scope>NUCLEOTIDE SEQUENCE [LARGE SCALE GENOMIC DNA]</scope>
    <source>
        <strain evidence="3 4">LB3P45</strain>
    </source>
</reference>
<keyword evidence="1" id="KW-1133">Transmembrane helix</keyword>